<dbReference type="RefSeq" id="WP_011493988.1">
    <property type="nucleotide sequence ID" value="NC_007953.1"/>
</dbReference>
<accession>Q13GQ2</accession>
<dbReference type="eggNOG" id="COG2030">
    <property type="taxonomic scope" value="Bacteria"/>
</dbReference>
<dbReference type="SUPFAM" id="SSF54637">
    <property type="entry name" value="Thioesterase/thiol ester dehydrase-isomerase"/>
    <property type="match status" value="1"/>
</dbReference>
<name>Q13GQ2_PARXL</name>
<dbReference type="InterPro" id="IPR029069">
    <property type="entry name" value="HotDog_dom_sf"/>
</dbReference>
<dbReference type="InterPro" id="IPR050965">
    <property type="entry name" value="UPF0336/Enoyl-CoA_hydratase"/>
</dbReference>
<evidence type="ECO:0000313" key="2">
    <source>
        <dbReference type="EMBL" id="ABE36737.1"/>
    </source>
</evidence>
<dbReference type="KEGG" id="bxe:Bxe_C0858"/>
<dbReference type="GO" id="GO:0006633">
    <property type="term" value="P:fatty acid biosynthetic process"/>
    <property type="evidence" value="ECO:0007669"/>
    <property type="project" value="TreeGrafter"/>
</dbReference>
<sequence length="127" mass="13969">MIAKLKKVSLTTDAIVTQAYAELTEDFNPIHLDPAFAACTPLRQCIVHGTMTLGLVWQALYRTFGPDALERVELDVRFIKPVVVGERVHAGGEEQADQPGRYSVWVKGDDGAERIVGTATFRNNRAG</sequence>
<keyword evidence="3" id="KW-1185">Reference proteome</keyword>
<dbReference type="PANTHER" id="PTHR43437">
    <property type="entry name" value="HYDROXYACYL-THIOESTER DEHYDRATASE TYPE 2, MITOCHONDRIAL-RELATED"/>
    <property type="match status" value="1"/>
</dbReference>
<dbReference type="KEGG" id="bxb:DR64_7589"/>
<proteinExistence type="predicted"/>
<dbReference type="AlphaFoldDB" id="Q13GQ2"/>
<dbReference type="Pfam" id="PF01575">
    <property type="entry name" value="MaoC_dehydratas"/>
    <property type="match status" value="1"/>
</dbReference>
<reference evidence="2 3" key="1">
    <citation type="journal article" date="2006" name="Proc. Natl. Acad. Sci. U.S.A.">
        <title>Burkholderia xenovorans LB400 harbors a multi-replicon, 9.73-Mbp genome shaped for versatility.</title>
        <authorList>
            <person name="Chain P.S."/>
            <person name="Denef V.J."/>
            <person name="Konstantinidis K.T."/>
            <person name="Vergez L.M."/>
            <person name="Agullo L."/>
            <person name="Reyes V.L."/>
            <person name="Hauser L."/>
            <person name="Cordova M."/>
            <person name="Gomez L."/>
            <person name="Gonzalez M."/>
            <person name="Land M."/>
            <person name="Lao V."/>
            <person name="Larimer F."/>
            <person name="LiPuma J.J."/>
            <person name="Mahenthiralingam E."/>
            <person name="Malfatti S.A."/>
            <person name="Marx C.J."/>
            <person name="Parnell J.J."/>
            <person name="Ramette A."/>
            <person name="Richardson P."/>
            <person name="Seeger M."/>
            <person name="Smith D."/>
            <person name="Spilker T."/>
            <person name="Sul W.J."/>
            <person name="Tsoi T.V."/>
            <person name="Ulrich L.E."/>
            <person name="Zhulin I.B."/>
            <person name="Tiedje J.M."/>
        </authorList>
    </citation>
    <scope>NUCLEOTIDE SEQUENCE [LARGE SCALE GENOMIC DNA]</scope>
    <source>
        <strain evidence="2 3">LB400</strain>
    </source>
</reference>
<gene>
    <name evidence="2" type="ORF">Bxe_C0858</name>
</gene>
<dbReference type="PATRIC" id="fig|266265.5.peg.8622"/>
<dbReference type="CDD" id="cd03441">
    <property type="entry name" value="R_hydratase_like"/>
    <property type="match status" value="1"/>
</dbReference>
<protein>
    <submittedName>
        <fullName evidence="2">Dehydratase</fullName>
    </submittedName>
</protein>
<evidence type="ECO:0000259" key="1">
    <source>
        <dbReference type="Pfam" id="PF01575"/>
    </source>
</evidence>
<feature type="domain" description="MaoC-like" evidence="1">
    <location>
        <begin position="10"/>
        <end position="104"/>
    </location>
</feature>
<dbReference type="PANTHER" id="PTHR43437:SF3">
    <property type="entry name" value="HYDROXYACYL-THIOESTER DEHYDRATASE TYPE 2, MITOCHONDRIAL"/>
    <property type="match status" value="1"/>
</dbReference>
<dbReference type="OrthoDB" id="5522043at2"/>
<dbReference type="InterPro" id="IPR002539">
    <property type="entry name" value="MaoC-like_dom"/>
</dbReference>
<dbReference type="STRING" id="266265.Bxe_C0858"/>
<dbReference type="EMBL" id="CP000272">
    <property type="protein sequence ID" value="ABE36737.1"/>
    <property type="molecule type" value="Genomic_DNA"/>
</dbReference>
<organism evidence="2 3">
    <name type="scientific">Paraburkholderia xenovorans (strain LB400)</name>
    <dbReference type="NCBI Taxonomy" id="266265"/>
    <lineage>
        <taxon>Bacteria</taxon>
        <taxon>Pseudomonadati</taxon>
        <taxon>Pseudomonadota</taxon>
        <taxon>Betaproteobacteria</taxon>
        <taxon>Burkholderiales</taxon>
        <taxon>Burkholderiaceae</taxon>
        <taxon>Paraburkholderia</taxon>
    </lineage>
</organism>
<evidence type="ECO:0000313" key="3">
    <source>
        <dbReference type="Proteomes" id="UP000001817"/>
    </source>
</evidence>
<dbReference type="GO" id="GO:0019171">
    <property type="term" value="F:(3R)-hydroxyacyl-[acyl-carrier-protein] dehydratase activity"/>
    <property type="evidence" value="ECO:0007669"/>
    <property type="project" value="TreeGrafter"/>
</dbReference>
<dbReference type="Gene3D" id="3.10.129.10">
    <property type="entry name" value="Hotdog Thioesterase"/>
    <property type="match status" value="1"/>
</dbReference>
<dbReference type="Proteomes" id="UP000001817">
    <property type="component" value="Chromosome 3"/>
</dbReference>